<sequence>MGMNRDIAGGNFKQLKGKIKEQWGKLTDDEIDQMEGHAEILAGKLQERYGLERADAERQARDFQTRNNWQ</sequence>
<evidence type="ECO:0000313" key="4">
    <source>
        <dbReference type="Proteomes" id="UP000445000"/>
    </source>
</evidence>
<dbReference type="EMBL" id="BLJN01000007">
    <property type="protein sequence ID" value="GFE84048.1"/>
    <property type="molecule type" value="Genomic_DNA"/>
</dbReference>
<dbReference type="Pfam" id="PF05532">
    <property type="entry name" value="CsbD"/>
    <property type="match status" value="1"/>
</dbReference>
<dbReference type="PANTHER" id="PTHR34977:SF1">
    <property type="entry name" value="UPF0337 PROTEIN YJBJ"/>
    <property type="match status" value="1"/>
</dbReference>
<reference evidence="4" key="1">
    <citation type="submission" date="2020-01" db="EMBL/GenBank/DDBJ databases">
        <title>'Steroidobacter agaridevorans' sp. nov., agar-degrading bacteria isolated from rhizosphere soils.</title>
        <authorList>
            <person name="Ikenaga M."/>
            <person name="Kataoka M."/>
            <person name="Murouchi A."/>
            <person name="Katsuragi S."/>
            <person name="Sakai M."/>
        </authorList>
    </citation>
    <scope>NUCLEOTIDE SEQUENCE [LARGE SCALE GENOMIC DNA]</scope>
    <source>
        <strain evidence="4">YU21-B</strain>
    </source>
</reference>
<dbReference type="InterPro" id="IPR036629">
    <property type="entry name" value="YjbJ_sf"/>
</dbReference>
<dbReference type="Gene3D" id="1.10.1470.10">
    <property type="entry name" value="YjbJ"/>
    <property type="match status" value="1"/>
</dbReference>
<dbReference type="InterPro" id="IPR008462">
    <property type="entry name" value="CsbD"/>
</dbReference>
<name>A0A829YMV8_9GAMM</name>
<evidence type="ECO:0000259" key="2">
    <source>
        <dbReference type="Pfam" id="PF05532"/>
    </source>
</evidence>
<accession>A0A829YMV8</accession>
<dbReference type="InterPro" id="IPR026042">
    <property type="entry name" value="YjbJ"/>
</dbReference>
<dbReference type="Proteomes" id="UP000445000">
    <property type="component" value="Unassembled WGS sequence"/>
</dbReference>
<evidence type="ECO:0000256" key="1">
    <source>
        <dbReference type="ARBA" id="ARBA00009129"/>
    </source>
</evidence>
<dbReference type="PANTHER" id="PTHR34977">
    <property type="entry name" value="UPF0337 PROTEIN YJBJ"/>
    <property type="match status" value="1"/>
</dbReference>
<comment type="similarity">
    <text evidence="1">Belongs to the UPF0337 (CsbD) family.</text>
</comment>
<dbReference type="PIRSF" id="PIRSF039008">
    <property type="entry name" value="YjbJ"/>
    <property type="match status" value="1"/>
</dbReference>
<dbReference type="AlphaFoldDB" id="A0A829YMV8"/>
<comment type="caution">
    <text evidence="3">The sequence shown here is derived from an EMBL/GenBank/DDBJ whole genome shotgun (WGS) entry which is preliminary data.</text>
</comment>
<keyword evidence="4" id="KW-1185">Reference proteome</keyword>
<dbReference type="SUPFAM" id="SSF69047">
    <property type="entry name" value="Hypothetical protein YjbJ"/>
    <property type="match status" value="1"/>
</dbReference>
<organism evidence="3 4">
    <name type="scientific">Steroidobacter agaridevorans</name>
    <dbReference type="NCBI Taxonomy" id="2695856"/>
    <lineage>
        <taxon>Bacteria</taxon>
        <taxon>Pseudomonadati</taxon>
        <taxon>Pseudomonadota</taxon>
        <taxon>Gammaproteobacteria</taxon>
        <taxon>Steroidobacterales</taxon>
        <taxon>Steroidobacteraceae</taxon>
        <taxon>Steroidobacter</taxon>
    </lineage>
</organism>
<feature type="domain" description="CsbD-like" evidence="2">
    <location>
        <begin position="6"/>
        <end position="50"/>
    </location>
</feature>
<gene>
    <name evidence="3" type="primary">yjbJ</name>
    <name evidence="3" type="ORF">GCM10011487_60480</name>
</gene>
<proteinExistence type="inferred from homology"/>
<dbReference type="InterPro" id="IPR050423">
    <property type="entry name" value="UPF0337_stress_rsp"/>
</dbReference>
<protein>
    <submittedName>
        <fullName evidence="3">UPF0337 protein YjbJ</fullName>
    </submittedName>
</protein>
<evidence type="ECO:0000313" key="3">
    <source>
        <dbReference type="EMBL" id="GFE84048.1"/>
    </source>
</evidence>